<comment type="caution">
    <text evidence="3">The sequence shown here is derived from an EMBL/GenBank/DDBJ whole genome shotgun (WGS) entry which is preliminary data.</text>
</comment>
<name>A0ABD3M7L3_9STRA</name>
<dbReference type="Proteomes" id="UP001530293">
    <property type="component" value="Unassembled WGS sequence"/>
</dbReference>
<dbReference type="PANTHER" id="PTHR12461:SF105">
    <property type="entry name" value="HYPOXIA-INDUCIBLE FACTOR 1-ALPHA INHIBITOR"/>
    <property type="match status" value="1"/>
</dbReference>
<feature type="domain" description="JmjC" evidence="2">
    <location>
        <begin position="172"/>
        <end position="393"/>
    </location>
</feature>
<dbReference type="EMBL" id="JALLBG020000195">
    <property type="protein sequence ID" value="KAL3759994.1"/>
    <property type="molecule type" value="Genomic_DNA"/>
</dbReference>
<feature type="region of interest" description="Disordered" evidence="1">
    <location>
        <begin position="128"/>
        <end position="158"/>
    </location>
</feature>
<feature type="compositionally biased region" description="Acidic residues" evidence="1">
    <location>
        <begin position="464"/>
        <end position="490"/>
    </location>
</feature>
<proteinExistence type="predicted"/>
<reference evidence="3 4" key="1">
    <citation type="submission" date="2024-10" db="EMBL/GenBank/DDBJ databases">
        <title>Updated reference genomes for cyclostephanoid diatoms.</title>
        <authorList>
            <person name="Roberts W.R."/>
            <person name="Alverson A.J."/>
        </authorList>
    </citation>
    <scope>NUCLEOTIDE SEQUENCE [LARGE SCALE GENOMIC DNA]</scope>
    <source>
        <strain evidence="3 4">AJA232-27</strain>
    </source>
</reference>
<organism evidence="3 4">
    <name type="scientific">Discostella pseudostelligera</name>
    <dbReference type="NCBI Taxonomy" id="259834"/>
    <lineage>
        <taxon>Eukaryota</taxon>
        <taxon>Sar</taxon>
        <taxon>Stramenopiles</taxon>
        <taxon>Ochrophyta</taxon>
        <taxon>Bacillariophyta</taxon>
        <taxon>Coscinodiscophyceae</taxon>
        <taxon>Thalassiosirophycidae</taxon>
        <taxon>Stephanodiscales</taxon>
        <taxon>Stephanodiscaceae</taxon>
        <taxon>Discostella</taxon>
    </lineage>
</organism>
<dbReference type="InterPro" id="IPR003347">
    <property type="entry name" value="JmjC_dom"/>
</dbReference>
<evidence type="ECO:0000259" key="2">
    <source>
        <dbReference type="PROSITE" id="PS51184"/>
    </source>
</evidence>
<evidence type="ECO:0000256" key="1">
    <source>
        <dbReference type="SAM" id="MobiDB-lite"/>
    </source>
</evidence>
<keyword evidence="4" id="KW-1185">Reference proteome</keyword>
<dbReference type="PANTHER" id="PTHR12461">
    <property type="entry name" value="HYPOXIA-INDUCIBLE FACTOR 1 ALPHA INHIBITOR-RELATED"/>
    <property type="match status" value="1"/>
</dbReference>
<dbReference type="AlphaFoldDB" id="A0ABD3M7L3"/>
<feature type="compositionally biased region" description="Low complexity" evidence="1">
    <location>
        <begin position="33"/>
        <end position="43"/>
    </location>
</feature>
<evidence type="ECO:0000313" key="3">
    <source>
        <dbReference type="EMBL" id="KAL3759994.1"/>
    </source>
</evidence>
<dbReference type="Pfam" id="PF13621">
    <property type="entry name" value="Cupin_8"/>
    <property type="match status" value="1"/>
</dbReference>
<dbReference type="SUPFAM" id="SSF51197">
    <property type="entry name" value="Clavaminate synthase-like"/>
    <property type="match status" value="1"/>
</dbReference>
<feature type="compositionally biased region" description="Basic and acidic residues" evidence="1">
    <location>
        <begin position="453"/>
        <end position="463"/>
    </location>
</feature>
<dbReference type="PROSITE" id="PS51184">
    <property type="entry name" value="JMJC"/>
    <property type="match status" value="1"/>
</dbReference>
<protein>
    <recommendedName>
        <fullName evidence="2">JmjC domain-containing protein</fullName>
    </recommendedName>
</protein>
<dbReference type="InterPro" id="IPR041667">
    <property type="entry name" value="Cupin_8"/>
</dbReference>
<accession>A0ABD3M7L3</accession>
<dbReference type="Gene3D" id="2.60.120.650">
    <property type="entry name" value="Cupin"/>
    <property type="match status" value="1"/>
</dbReference>
<feature type="region of interest" description="Disordered" evidence="1">
    <location>
        <begin position="14"/>
        <end position="49"/>
    </location>
</feature>
<sequence length="615" mass="67913">MSAAANPPVVIIHDVDDTNYTDGHKKKRAKTNSRQQRGSQSSSPPVFHPYSDELLSNMLHPLPASVFLHNHFRKDAVHIQRYNDRSQAHMEEMVHDICHNYLFDLDARQIFRETSSENVFLWLRPPATSSSKDQCNDNKMPSRATGSTTTPTPIPTLNSVEISDPDTAYALHQSGLHSAYCRAPPLLEQHLVSSLLRSTGLGGGHYEHYHAPNSASSRTLGGGTTLGRGEVELFISSGSGGGNGEGNSIRNHHVTGWHTDFQENFTIQLSGVKRWTLRRGRIRHPLRGTTPHYARDASVVENQLKVARLSCLGSKSDDASIGAPFQGRYGFDYDDNNAYGPEQTITIHMGDVLYFPAGMWHKVETVEPGVSLNVSLMGTTYAKLVCEALQHVMYGSDEGWREIITSRPGDKNADGAQRLDGLLSGLSSLVHTFVQEQGGAHSLLPPALLHPPLRHDFGGKENGSDEGDNDEEECDDGDDDDGDEDEENDGDRDIVIVMDQFEGPSDWTCAQPPNAQLVKNPLASLISMSDISKQKQDAGRFILNVNFAGNEMMESHVRVVLETAERELSDLMNFYVLCEEKGEDPGQIMNGPENGVSIALPPKCLFYFGYFSWKI</sequence>
<feature type="compositionally biased region" description="Polar residues" evidence="1">
    <location>
        <begin position="128"/>
        <end position="147"/>
    </location>
</feature>
<evidence type="ECO:0000313" key="4">
    <source>
        <dbReference type="Proteomes" id="UP001530293"/>
    </source>
</evidence>
<feature type="region of interest" description="Disordered" evidence="1">
    <location>
        <begin position="444"/>
        <end position="491"/>
    </location>
</feature>
<gene>
    <name evidence="3" type="ORF">ACHAWU_000617</name>
</gene>